<dbReference type="EMBL" id="CABVHQ010000001">
    <property type="protein sequence ID" value="VVN64500.1"/>
    <property type="molecule type" value="Genomic_DNA"/>
</dbReference>
<evidence type="ECO:0000313" key="3">
    <source>
        <dbReference type="EMBL" id="VVN64500.1"/>
    </source>
</evidence>
<dbReference type="RefSeq" id="WP_150640148.1">
    <property type="nucleotide sequence ID" value="NZ_CABVHQ010000001.1"/>
</dbReference>
<dbReference type="InterPro" id="IPR010870">
    <property type="entry name" value="Porin_O/P"/>
</dbReference>
<dbReference type="Proteomes" id="UP000337909">
    <property type="component" value="Unassembled WGS sequence"/>
</dbReference>
<keyword evidence="2" id="KW-0732">Signal</keyword>
<organism evidence="3 4">
    <name type="scientific">Pseudomonas fluorescens</name>
    <dbReference type="NCBI Taxonomy" id="294"/>
    <lineage>
        <taxon>Bacteria</taxon>
        <taxon>Pseudomonadati</taxon>
        <taxon>Pseudomonadota</taxon>
        <taxon>Gammaproteobacteria</taxon>
        <taxon>Pseudomonadales</taxon>
        <taxon>Pseudomonadaceae</taxon>
        <taxon>Pseudomonas</taxon>
    </lineage>
</organism>
<reference evidence="3 4" key="1">
    <citation type="submission" date="2019-09" db="EMBL/GenBank/DDBJ databases">
        <authorList>
            <person name="Chandra G."/>
            <person name="Truman W A."/>
        </authorList>
    </citation>
    <scope>NUCLEOTIDE SEQUENCE [LARGE SCALE GENOMIC DNA]</scope>
    <source>
        <strain evidence="3">PS691</strain>
    </source>
</reference>
<dbReference type="SUPFAM" id="SSF56935">
    <property type="entry name" value="Porins"/>
    <property type="match status" value="1"/>
</dbReference>
<feature type="signal peptide" evidence="2">
    <location>
        <begin position="1"/>
        <end position="24"/>
    </location>
</feature>
<evidence type="ECO:0000313" key="4">
    <source>
        <dbReference type="Proteomes" id="UP000337909"/>
    </source>
</evidence>
<gene>
    <name evidence="3" type="primary">oprO</name>
    <name evidence="3" type="ORF">PS691_00006</name>
</gene>
<proteinExistence type="predicted"/>
<feature type="chain" id="PRO_5023077399" evidence="2">
    <location>
        <begin position="25"/>
        <end position="447"/>
    </location>
</feature>
<dbReference type="Pfam" id="PF07396">
    <property type="entry name" value="Porin_O_P"/>
    <property type="match status" value="1"/>
</dbReference>
<dbReference type="OrthoDB" id="9807854at2"/>
<evidence type="ECO:0000256" key="1">
    <source>
        <dbReference type="SAM" id="MobiDB-lite"/>
    </source>
</evidence>
<name>A0A5E6ZDI0_PSEFL</name>
<dbReference type="Gene3D" id="2.40.160.10">
    <property type="entry name" value="Porin"/>
    <property type="match status" value="1"/>
</dbReference>
<sequence length="447" mass="47945" precursor="true">MIRKHFAGFAASALALAVTAQAFAGTVTTDGADIVVKTKGGLEVATADKEFSFKLGGRIQADYSQFDGVYTKNGDTADAAYFRRAFLELSGVLYTDWAYTINYDFSHNTGDTDNGYFDEASLAYNGFKPVSIKVGRFDPDFGLEKATSSKWVTAPERNVAYDMIDWANGHQNGLGLQVSSTFADSFYASAGIFSKDTDDTDGDSIKQANGRFVFAPMHEAGSVVHFGVNVASRDVSDTAFDSRYRTRMGMRGVETLGGNDAGTNGNRPVLGGSSASPAGSYDRDDAVGLEAAFAFGPASLQGEYIARKTRADSSAFEDVEGRGFYAQAAYTLTGESRGYKVGKFDAIKPANKSIGAWELFYRYDSLTVEDDNITTASLTRDVGDAEVKVHNLGVNWYANEAVKISATYLKAKTDNVTNATAASNGTPAQRTGDDSGDGFVVRAQYVF</sequence>
<feature type="region of interest" description="Disordered" evidence="1">
    <location>
        <begin position="253"/>
        <end position="278"/>
    </location>
</feature>
<dbReference type="InterPro" id="IPR023614">
    <property type="entry name" value="Porin_dom_sf"/>
</dbReference>
<dbReference type="AlphaFoldDB" id="A0A5E6ZDI0"/>
<protein>
    <submittedName>
        <fullName evidence="3">Porin O</fullName>
    </submittedName>
</protein>
<accession>A0A5E6ZDI0</accession>
<evidence type="ECO:0000256" key="2">
    <source>
        <dbReference type="SAM" id="SignalP"/>
    </source>
</evidence>